<evidence type="ECO:0000259" key="1">
    <source>
        <dbReference type="Pfam" id="PF00135"/>
    </source>
</evidence>
<evidence type="ECO:0000313" key="2">
    <source>
        <dbReference type="EMBL" id="AHH19911.1"/>
    </source>
</evidence>
<dbReference type="ESTHER" id="9noca-w5trr8">
    <property type="family name" value="Carb_B_Bacteria"/>
</dbReference>
<dbReference type="RefSeq" id="WP_025351300.1">
    <property type="nucleotide sequence ID" value="NZ_CP006850.1"/>
</dbReference>
<proteinExistence type="predicted"/>
<dbReference type="OrthoDB" id="3199405at2"/>
<dbReference type="EMBL" id="CP006850">
    <property type="protein sequence ID" value="AHH19911.1"/>
    <property type="molecule type" value="Genomic_DNA"/>
</dbReference>
<dbReference type="Pfam" id="PF00135">
    <property type="entry name" value="COesterase"/>
    <property type="match status" value="1"/>
</dbReference>
<dbReference type="KEGG" id="nno:NONO_c51270"/>
<protein>
    <submittedName>
        <fullName evidence="2">Putative carboxylesterase</fullName>
    </submittedName>
</protein>
<dbReference type="eggNOG" id="COG2272">
    <property type="taxonomic scope" value="Bacteria"/>
</dbReference>
<dbReference type="PANTHER" id="PTHR11559">
    <property type="entry name" value="CARBOXYLESTERASE"/>
    <property type="match status" value="1"/>
</dbReference>
<evidence type="ECO:0000313" key="3">
    <source>
        <dbReference type="Proteomes" id="UP000019150"/>
    </source>
</evidence>
<feature type="domain" description="Carboxylesterase type B" evidence="1">
    <location>
        <begin position="5"/>
        <end position="498"/>
    </location>
</feature>
<dbReference type="SUPFAM" id="SSF53474">
    <property type="entry name" value="alpha/beta-Hydrolases"/>
    <property type="match status" value="1"/>
</dbReference>
<dbReference type="STRING" id="1415166.NONO_c51270"/>
<dbReference type="PATRIC" id="fig|1415166.3.peg.5290"/>
<dbReference type="InterPro" id="IPR029058">
    <property type="entry name" value="AB_hydrolase_fold"/>
</dbReference>
<dbReference type="InterPro" id="IPR002018">
    <property type="entry name" value="CarbesteraseB"/>
</dbReference>
<reference evidence="2 3" key="1">
    <citation type="journal article" date="2014" name="Appl. Environ. Microbiol.">
        <title>Insights into the Microbial Degradation of Rubber and Gutta-Percha by Analysis of the Complete Genome of Nocardia nova SH22a.</title>
        <authorList>
            <person name="Luo Q."/>
            <person name="Hiessl S."/>
            <person name="Poehlein A."/>
            <person name="Daniel R."/>
            <person name="Steinbuchel A."/>
        </authorList>
    </citation>
    <scope>NUCLEOTIDE SEQUENCE [LARGE SCALE GENOMIC DNA]</scope>
    <source>
        <strain evidence="2">SH22a</strain>
    </source>
</reference>
<name>W5TRR8_9NOCA</name>
<dbReference type="HOGENOM" id="CLU_006586_16_4_11"/>
<dbReference type="InterPro" id="IPR050309">
    <property type="entry name" value="Type-B_Carboxylest/Lipase"/>
</dbReference>
<organism evidence="2 3">
    <name type="scientific">Nocardia nova SH22a</name>
    <dbReference type="NCBI Taxonomy" id="1415166"/>
    <lineage>
        <taxon>Bacteria</taxon>
        <taxon>Bacillati</taxon>
        <taxon>Actinomycetota</taxon>
        <taxon>Actinomycetes</taxon>
        <taxon>Mycobacteriales</taxon>
        <taxon>Nocardiaceae</taxon>
        <taxon>Nocardia</taxon>
    </lineage>
</organism>
<gene>
    <name evidence="2" type="ORF">NONO_c51270</name>
</gene>
<keyword evidence="3" id="KW-1185">Reference proteome</keyword>
<dbReference type="Proteomes" id="UP000019150">
    <property type="component" value="Chromosome"/>
</dbReference>
<sequence length="533" mass="57848">MTVTTTVAIDSGELRGSATDDGAVRSFLGVPYATPPVGDFRWRAPHPVAPWSGLRDALQHAAAAPQSAPPADSIYYGGERTFSEDCLYLNVWTGRADEQRPVLVWFHFGAYQFGSSANPMYDGEKLARLGCTVVTVNHRLGRLGFLAHPDLSAEPDAHVSGNYGLLDQIAALEWVQRNIAVLGGDPHNVTIAGVSAGANSVHVLRASPLAEGLFHKAIAHSGPGLARKMEGPGHPSGPQTLAAGEEAGSELVRLLDIDNMSQLRATPLERINSVVLPRAAGRWSFDLAPGAEISLHLFDSAYPVVDGYVLPESPLVAYQSGRVHDVPFLVGNVGNESSGLPYLSTLPAYLEHLRQTFGAAADRALDAYPATDDAGARSASWELEADRIFNWSNWTAARGHTAHCSSPVWHFRFHREAPIASDDDIIETAYARAFHGADVLYVFGTFGTARPAWDWQRSDKELSDTMMRAWVNFVTAGDPNGSGVPTWPKWIPDEPTTMCWDERIGVGDTGYRPDRMALLDELNGWRHPEGAKK</sequence>
<accession>W5TRR8</accession>
<dbReference type="Gene3D" id="3.40.50.1820">
    <property type="entry name" value="alpha/beta hydrolase"/>
    <property type="match status" value="1"/>
</dbReference>
<dbReference type="AlphaFoldDB" id="W5TRR8"/>